<dbReference type="Proteomes" id="UP000331127">
    <property type="component" value="Unassembled WGS sequence"/>
</dbReference>
<dbReference type="InterPro" id="IPR011009">
    <property type="entry name" value="Kinase-like_dom_sf"/>
</dbReference>
<sequence>MASPHPGAPTAELERLRRQVLRRAQAEAAAVLARARTEAEQIMAGARRQRANSEHLPRLQTQAGHTTGHTTGHTARQQAPAPADGHDLTPIMVLNGHWRIYAPLGADSGGMAALYKAYELADPATTVVAKVFHQPHGDPQRFRTFLREVRSMRLHDPHIGQIIDSGQDRRSKAVYLISPLYQPGSLNLHLQDRPGAGVPLKWSLWVLDQVLAGLEAAAMSNIIHLDIKPQNIVLDGPGNIRIIDWGMSQLHQAGHSVSTFLPGGTKWFASPEQLGGTATAPSSLSDLYGVGALAYWLLTGLAPLRRELETETGANADTDLLQVRHLMQAGTRPERADRFIPAVPEPLGRLIDQWLSYTPADRIPHRLDPSTALRWARMALDRDIASHALNPSARPQGRCG</sequence>
<keyword evidence="8" id="KW-1185">Reference proteome</keyword>
<feature type="region of interest" description="Disordered" evidence="5">
    <location>
        <begin position="63"/>
        <end position="86"/>
    </location>
</feature>
<dbReference type="PANTHER" id="PTHR24348">
    <property type="entry name" value="SERINE/THREONINE-PROTEIN KINASE UNC-51-RELATED"/>
    <property type="match status" value="1"/>
</dbReference>
<evidence type="ECO:0000256" key="2">
    <source>
        <dbReference type="ARBA" id="ARBA00022741"/>
    </source>
</evidence>
<reference evidence="7 8" key="1">
    <citation type="submission" date="2019-10" db="EMBL/GenBank/DDBJ databases">
        <title>Whole genome shotgun sequence of Acrocarpospora macrocephala NBRC 16266.</title>
        <authorList>
            <person name="Ichikawa N."/>
            <person name="Kimura A."/>
            <person name="Kitahashi Y."/>
            <person name="Komaki H."/>
            <person name="Oguchi A."/>
        </authorList>
    </citation>
    <scope>NUCLEOTIDE SEQUENCE [LARGE SCALE GENOMIC DNA]</scope>
    <source>
        <strain evidence="7 8">NBRC 16266</strain>
    </source>
</reference>
<dbReference type="PANTHER" id="PTHR24348:SF22">
    <property type="entry name" value="NON-SPECIFIC SERINE_THREONINE PROTEIN KINASE"/>
    <property type="match status" value="1"/>
</dbReference>
<keyword evidence="1" id="KW-0808">Transferase</keyword>
<dbReference type="Gene3D" id="1.10.510.10">
    <property type="entry name" value="Transferase(Phosphotransferase) domain 1"/>
    <property type="match status" value="1"/>
</dbReference>
<keyword evidence="4" id="KW-0067">ATP-binding</keyword>
<name>A0A5M3WEA5_9ACTN</name>
<dbReference type="Gene3D" id="3.30.200.20">
    <property type="entry name" value="Phosphorylase Kinase, domain 1"/>
    <property type="match status" value="1"/>
</dbReference>
<dbReference type="InterPro" id="IPR000719">
    <property type="entry name" value="Prot_kinase_dom"/>
</dbReference>
<dbReference type="GO" id="GO:0005829">
    <property type="term" value="C:cytosol"/>
    <property type="evidence" value="ECO:0007669"/>
    <property type="project" value="TreeGrafter"/>
</dbReference>
<accession>A0A5M3WEA5</accession>
<organism evidence="7 8">
    <name type="scientific">Acrocarpospora macrocephala</name>
    <dbReference type="NCBI Taxonomy" id="150177"/>
    <lineage>
        <taxon>Bacteria</taxon>
        <taxon>Bacillati</taxon>
        <taxon>Actinomycetota</taxon>
        <taxon>Actinomycetes</taxon>
        <taxon>Streptosporangiales</taxon>
        <taxon>Streptosporangiaceae</taxon>
        <taxon>Acrocarpospora</taxon>
    </lineage>
</organism>
<dbReference type="Pfam" id="PF00069">
    <property type="entry name" value="Pkinase"/>
    <property type="match status" value="1"/>
</dbReference>
<evidence type="ECO:0000313" key="8">
    <source>
        <dbReference type="Proteomes" id="UP000331127"/>
    </source>
</evidence>
<dbReference type="GO" id="GO:0004674">
    <property type="term" value="F:protein serine/threonine kinase activity"/>
    <property type="evidence" value="ECO:0007669"/>
    <property type="project" value="InterPro"/>
</dbReference>
<evidence type="ECO:0000256" key="4">
    <source>
        <dbReference type="ARBA" id="ARBA00022840"/>
    </source>
</evidence>
<comment type="caution">
    <text evidence="7">The sequence shown here is derived from an EMBL/GenBank/DDBJ whole genome shotgun (WGS) entry which is preliminary data.</text>
</comment>
<dbReference type="EMBL" id="BLAE01000003">
    <property type="protein sequence ID" value="GES06412.1"/>
    <property type="molecule type" value="Genomic_DNA"/>
</dbReference>
<dbReference type="PROSITE" id="PS50011">
    <property type="entry name" value="PROTEIN_KINASE_DOM"/>
    <property type="match status" value="1"/>
</dbReference>
<dbReference type="CDD" id="cd14014">
    <property type="entry name" value="STKc_PknB_like"/>
    <property type="match status" value="1"/>
</dbReference>
<dbReference type="GO" id="GO:0034045">
    <property type="term" value="C:phagophore assembly site membrane"/>
    <property type="evidence" value="ECO:0007669"/>
    <property type="project" value="TreeGrafter"/>
</dbReference>
<evidence type="ECO:0000313" key="7">
    <source>
        <dbReference type="EMBL" id="GES06412.1"/>
    </source>
</evidence>
<gene>
    <name evidence="7" type="ORF">Amac_000070</name>
</gene>
<proteinExistence type="predicted"/>
<evidence type="ECO:0000256" key="5">
    <source>
        <dbReference type="SAM" id="MobiDB-lite"/>
    </source>
</evidence>
<evidence type="ECO:0000259" key="6">
    <source>
        <dbReference type="PROSITE" id="PS50011"/>
    </source>
</evidence>
<evidence type="ECO:0000256" key="3">
    <source>
        <dbReference type="ARBA" id="ARBA00022777"/>
    </source>
</evidence>
<dbReference type="SMART" id="SM00220">
    <property type="entry name" value="S_TKc"/>
    <property type="match status" value="1"/>
</dbReference>
<dbReference type="SUPFAM" id="SSF56112">
    <property type="entry name" value="Protein kinase-like (PK-like)"/>
    <property type="match status" value="1"/>
</dbReference>
<dbReference type="AlphaFoldDB" id="A0A5M3WEA5"/>
<dbReference type="PROSITE" id="PS00108">
    <property type="entry name" value="PROTEIN_KINASE_ST"/>
    <property type="match status" value="1"/>
</dbReference>
<dbReference type="InterPro" id="IPR008271">
    <property type="entry name" value="Ser/Thr_kinase_AS"/>
</dbReference>
<evidence type="ECO:0000256" key="1">
    <source>
        <dbReference type="ARBA" id="ARBA00022679"/>
    </source>
</evidence>
<dbReference type="InterPro" id="IPR045269">
    <property type="entry name" value="Atg1-like"/>
</dbReference>
<protein>
    <recommendedName>
        <fullName evidence="6">Protein kinase domain-containing protein</fullName>
    </recommendedName>
</protein>
<feature type="domain" description="Protein kinase" evidence="6">
    <location>
        <begin position="98"/>
        <end position="376"/>
    </location>
</feature>
<feature type="compositionally biased region" description="Low complexity" evidence="5">
    <location>
        <begin position="63"/>
        <end position="75"/>
    </location>
</feature>
<dbReference type="GO" id="GO:0042594">
    <property type="term" value="P:response to starvation"/>
    <property type="evidence" value="ECO:0007669"/>
    <property type="project" value="TreeGrafter"/>
</dbReference>
<keyword evidence="3" id="KW-0418">Kinase</keyword>
<keyword evidence="2" id="KW-0547">Nucleotide-binding</keyword>
<dbReference type="GO" id="GO:0005524">
    <property type="term" value="F:ATP binding"/>
    <property type="evidence" value="ECO:0007669"/>
    <property type="project" value="UniProtKB-KW"/>
</dbReference>
<dbReference type="GO" id="GO:0005776">
    <property type="term" value="C:autophagosome"/>
    <property type="evidence" value="ECO:0007669"/>
    <property type="project" value="TreeGrafter"/>
</dbReference>